<reference evidence="2 3" key="1">
    <citation type="submission" date="2024-04" db="EMBL/GenBank/DDBJ databases">
        <title>genome sequences of Mucor flavus KT1a and Helicostylum pulchrum KT1b strains isolated from the surface of a dry-aged beef.</title>
        <authorList>
            <person name="Toyotome T."/>
            <person name="Hosono M."/>
            <person name="Torimaru M."/>
            <person name="Fukuda K."/>
            <person name="Mikami N."/>
        </authorList>
    </citation>
    <scope>NUCLEOTIDE SEQUENCE [LARGE SCALE GENOMIC DNA]</scope>
    <source>
        <strain evidence="2 3">KT1a</strain>
    </source>
</reference>
<feature type="region of interest" description="Disordered" evidence="1">
    <location>
        <begin position="1"/>
        <end position="47"/>
    </location>
</feature>
<sequence length="130" mass="14681">MGSIPTPKRTDSKAQISSMTKKKFITSNKEDIHPSATTSTSVPTPEMDYPHAQAPEWILGSVLKFAISNSPSNMITPRKIATYARTFSYPTTNQGFQFLYLPTQRKYPIKEMRTRLGALGIEKSRIIHIY</sequence>
<organism evidence="2 3">
    <name type="scientific">Mucor flavus</name>
    <dbReference type="NCBI Taxonomy" id="439312"/>
    <lineage>
        <taxon>Eukaryota</taxon>
        <taxon>Fungi</taxon>
        <taxon>Fungi incertae sedis</taxon>
        <taxon>Mucoromycota</taxon>
        <taxon>Mucoromycotina</taxon>
        <taxon>Mucoromycetes</taxon>
        <taxon>Mucorales</taxon>
        <taxon>Mucorineae</taxon>
        <taxon>Mucoraceae</taxon>
        <taxon>Mucor</taxon>
    </lineage>
</organism>
<evidence type="ECO:0000313" key="3">
    <source>
        <dbReference type="Proteomes" id="UP001473302"/>
    </source>
</evidence>
<keyword evidence="3" id="KW-1185">Reference proteome</keyword>
<protein>
    <submittedName>
        <fullName evidence="2">Uncharacterized protein</fullName>
    </submittedName>
</protein>
<evidence type="ECO:0000256" key="1">
    <source>
        <dbReference type="SAM" id="MobiDB-lite"/>
    </source>
</evidence>
<accession>A0ABP9YVT9</accession>
<dbReference type="Proteomes" id="UP001473302">
    <property type="component" value="Unassembled WGS sequence"/>
</dbReference>
<feature type="compositionally biased region" description="Low complexity" evidence="1">
    <location>
        <begin position="34"/>
        <end position="45"/>
    </location>
</feature>
<proteinExistence type="predicted"/>
<name>A0ABP9YVT9_9FUNG</name>
<comment type="caution">
    <text evidence="2">The sequence shown here is derived from an EMBL/GenBank/DDBJ whole genome shotgun (WGS) entry which is preliminary data.</text>
</comment>
<dbReference type="EMBL" id="BAABUK010000008">
    <property type="protein sequence ID" value="GAA5810949.1"/>
    <property type="molecule type" value="Genomic_DNA"/>
</dbReference>
<evidence type="ECO:0000313" key="2">
    <source>
        <dbReference type="EMBL" id="GAA5810949.1"/>
    </source>
</evidence>
<gene>
    <name evidence="2" type="ORF">MFLAVUS_004377</name>
</gene>